<protein>
    <submittedName>
        <fullName evidence="1">Uncharacterized protein</fullName>
    </submittedName>
</protein>
<evidence type="ECO:0000313" key="2">
    <source>
        <dbReference type="Proteomes" id="UP001596496"/>
    </source>
</evidence>
<sequence length="388" mass="43346">MSEATGQANGRRRGPNYVLISKRESLGWSRRRAARELQRIGEARGLGTPELDALEKALYRHETGATVCRDPLYIELYCAAYKATAHELFGGVAPAAQVGERYGVRSHKFIAAYIGADRVAELAARELVTPGASHHGLGCMAREVEHDEGLCRLHVWPFGVAIFHLAEELAFPNVAHLAIWRRRTYVENLAWASRYIGNLVRAEAEASYVLSLYWVHSPIWPAHEIDTALRIMCFPKTLLARDPETSESSLAHAELVERSLLADGFEYPEMTSFGVKGISLGYASWSGVVYSPIALQRSLAEQELVSTELATQAIWAYCAHINEQVEQGRDPTVPAEYSWRFLRGVRSRLTNPRPQETDQHRFMRAAILDTSGLPGHLAQAIDILRETE</sequence>
<proteinExistence type="predicted"/>
<keyword evidence="2" id="KW-1185">Reference proteome</keyword>
<accession>A0ABW2P462</accession>
<gene>
    <name evidence="1" type="ORF">ACFQSB_11415</name>
</gene>
<evidence type="ECO:0000313" key="1">
    <source>
        <dbReference type="EMBL" id="MFC7382815.1"/>
    </source>
</evidence>
<dbReference type="Proteomes" id="UP001596496">
    <property type="component" value="Unassembled WGS sequence"/>
</dbReference>
<name>A0ABW2P462_9ACTN</name>
<dbReference type="EMBL" id="JBHTCG010000006">
    <property type="protein sequence ID" value="MFC7382815.1"/>
    <property type="molecule type" value="Genomic_DNA"/>
</dbReference>
<dbReference type="RefSeq" id="WP_380826152.1">
    <property type="nucleotide sequence ID" value="NZ_JBHTCG010000006.1"/>
</dbReference>
<comment type="caution">
    <text evidence="1">The sequence shown here is derived from an EMBL/GenBank/DDBJ whole genome shotgun (WGS) entry which is preliminary data.</text>
</comment>
<organism evidence="1 2">
    <name type="scientific">Sphaerisporangium rhizosphaerae</name>
    <dbReference type="NCBI Taxonomy" id="2269375"/>
    <lineage>
        <taxon>Bacteria</taxon>
        <taxon>Bacillati</taxon>
        <taxon>Actinomycetota</taxon>
        <taxon>Actinomycetes</taxon>
        <taxon>Streptosporangiales</taxon>
        <taxon>Streptosporangiaceae</taxon>
        <taxon>Sphaerisporangium</taxon>
    </lineage>
</organism>
<reference evidence="2" key="1">
    <citation type="journal article" date="2019" name="Int. J. Syst. Evol. Microbiol.">
        <title>The Global Catalogue of Microorganisms (GCM) 10K type strain sequencing project: providing services to taxonomists for standard genome sequencing and annotation.</title>
        <authorList>
            <consortium name="The Broad Institute Genomics Platform"/>
            <consortium name="The Broad Institute Genome Sequencing Center for Infectious Disease"/>
            <person name="Wu L."/>
            <person name="Ma J."/>
        </authorList>
    </citation>
    <scope>NUCLEOTIDE SEQUENCE [LARGE SCALE GENOMIC DNA]</scope>
    <source>
        <strain evidence="2">CECT 7649</strain>
    </source>
</reference>